<feature type="transmembrane region" description="Helical" evidence="10">
    <location>
        <begin position="364"/>
        <end position="383"/>
    </location>
</feature>
<gene>
    <name evidence="11" type="ORF">HAL011_10280</name>
    <name evidence="12" type="ORF">HAL09_01010</name>
</gene>
<feature type="transmembrane region" description="Helical" evidence="10">
    <location>
        <begin position="165"/>
        <end position="194"/>
    </location>
</feature>
<dbReference type="Pfam" id="PF03605">
    <property type="entry name" value="DcuA_DcuB"/>
    <property type="match status" value="1"/>
</dbReference>
<evidence type="ECO:0000256" key="4">
    <source>
        <dbReference type="ARBA" id="ARBA00022475"/>
    </source>
</evidence>
<feature type="transmembrane region" description="Helical" evidence="10">
    <location>
        <begin position="253"/>
        <end position="269"/>
    </location>
</feature>
<reference evidence="12" key="1">
    <citation type="submission" date="2014-12" db="EMBL/GenBank/DDBJ databases">
        <title>Whole genome sequences of four Staphylococcus schleiferi canine isolates.</title>
        <authorList>
            <person name="Misic A.M."/>
            <person name="Cain C."/>
            <person name="Morris D.O."/>
            <person name="Rankin S."/>
            <person name="Beiting D."/>
        </authorList>
    </citation>
    <scope>NUCLEOTIDE SEQUENCE</scope>
    <source>
        <strain evidence="11">ASB11</strain>
        <strain evidence="12">ASB9</strain>
    </source>
</reference>
<evidence type="ECO:0000256" key="1">
    <source>
        <dbReference type="ARBA" id="ARBA00004429"/>
    </source>
</evidence>
<dbReference type="NCBIfam" id="TIGR00770">
    <property type="entry name" value="Dcu"/>
    <property type="match status" value="1"/>
</dbReference>
<dbReference type="PANTHER" id="PTHR36106">
    <property type="entry name" value="ANAEROBIC C4-DICARBOXYLATE TRANSPORTER DCUB"/>
    <property type="match status" value="1"/>
</dbReference>
<evidence type="ECO:0000256" key="7">
    <source>
        <dbReference type="ARBA" id="ARBA00022989"/>
    </source>
</evidence>
<keyword evidence="6 10" id="KW-0812">Transmembrane</keyword>
<feature type="transmembrane region" description="Helical" evidence="10">
    <location>
        <begin position="96"/>
        <end position="121"/>
    </location>
</feature>
<proteinExistence type="inferred from homology"/>
<reference evidence="13" key="3">
    <citation type="submission" date="2014-12" db="EMBL/GenBank/DDBJ databases">
        <authorList>
            <person name="Smet A."/>
        </authorList>
    </citation>
    <scope>NUCLEOTIDE SEQUENCE [LARGE SCALE GENOMIC DNA]</scope>
</reference>
<feature type="transmembrane region" description="Helical" evidence="10">
    <location>
        <begin position="26"/>
        <end position="45"/>
    </location>
</feature>
<name>A0A0K2XAK3_9HELI</name>
<sequence length="432" mass="45534">MGLFILQFLVLLGALFLGVRLGGMGIGFAGGLGVAVLTLGLGMDAGAIPWDVILIIMSVIGAISCMQLAGGLDYLVLVAEKILRANPKYINYLAPFVTYSLTLLAGTGHTSFSVLPVIVEVAKGQKIRPCRPLSLAVVASQVAITASPVSAAVITMSAFVEPLGVSYPLLLGLCILSTFLSCALTAFIVSAFFANNLEGAVALQTTEQKDLPKGARLSVWIFVAGIVVVVLYATAISKNVGWIAPVHLPRDGAIMAFMLTIAVCIAMFCKLKCNDLVQTSTFKAGLSACVCVLGVAWLGDTFVKGYIEPIKTHAAVWITHYPFLLAVGLFFTSMLLYSQAATTKALIPSVILAMGLTPTHPHGVATLIASFAATSALFVLPTYPTLLGAVQMDDTGSTQIGKYVFNHPFLIPGVLVITFSVGFGFLFTSMWL</sequence>
<dbReference type="NCBIfam" id="NF009136">
    <property type="entry name" value="PRK12489.1"/>
    <property type="match status" value="1"/>
</dbReference>
<evidence type="ECO:0000256" key="2">
    <source>
        <dbReference type="ARBA" id="ARBA00006413"/>
    </source>
</evidence>
<evidence type="ECO:0000256" key="10">
    <source>
        <dbReference type="SAM" id="Phobius"/>
    </source>
</evidence>
<evidence type="ECO:0000256" key="9">
    <source>
        <dbReference type="ARBA" id="ARBA00039380"/>
    </source>
</evidence>
<evidence type="ECO:0000313" key="12">
    <source>
        <dbReference type="EMBL" id="CRF43557.1"/>
    </source>
</evidence>
<feature type="transmembrane region" description="Helical" evidence="10">
    <location>
        <begin position="403"/>
        <end position="427"/>
    </location>
</feature>
<dbReference type="EMBL" id="CDML01000035">
    <property type="protein sequence ID" value="CRF41239.1"/>
    <property type="molecule type" value="Genomic_DNA"/>
</dbReference>
<dbReference type="PANTHER" id="PTHR36106:SF2">
    <property type="entry name" value="C4-DICARBOXYLATE TRANSPORTER DCUA"/>
    <property type="match status" value="1"/>
</dbReference>
<reference evidence="14" key="2">
    <citation type="submission" date="2014-12" db="EMBL/GenBank/DDBJ databases">
        <authorList>
            <person name="Jaenicke S."/>
        </authorList>
    </citation>
    <scope>NUCLEOTIDE SEQUENCE [LARGE SCALE GENOMIC DNA]</scope>
</reference>
<keyword evidence="7 10" id="KW-1133">Transmembrane helix</keyword>
<dbReference type="STRING" id="1578720.HAL011_10280"/>
<feature type="transmembrane region" description="Helical" evidence="10">
    <location>
        <begin position="281"/>
        <end position="298"/>
    </location>
</feature>
<dbReference type="InterPro" id="IPR004668">
    <property type="entry name" value="Anaer_Dcu_memb_transpt"/>
</dbReference>
<keyword evidence="5" id="KW-0997">Cell inner membrane</keyword>
<dbReference type="NCBIfam" id="NF006927">
    <property type="entry name" value="PRK09412.1"/>
    <property type="match status" value="1"/>
</dbReference>
<evidence type="ECO:0000313" key="13">
    <source>
        <dbReference type="Proteomes" id="UP000038622"/>
    </source>
</evidence>
<dbReference type="GO" id="GO:0015556">
    <property type="term" value="F:C4-dicarboxylate transmembrane transporter activity"/>
    <property type="evidence" value="ECO:0007669"/>
    <property type="project" value="InterPro"/>
</dbReference>
<dbReference type="OrthoDB" id="9770910at2"/>
<keyword evidence="4" id="KW-1003">Cell membrane</keyword>
<feature type="transmembrane region" description="Helical" evidence="10">
    <location>
        <begin position="215"/>
        <end position="233"/>
    </location>
</feature>
<feature type="transmembrane region" description="Helical" evidence="10">
    <location>
        <begin position="52"/>
        <end position="76"/>
    </location>
</feature>
<dbReference type="AlphaFoldDB" id="A0A0K2XAK3"/>
<keyword evidence="13" id="KW-1185">Reference proteome</keyword>
<keyword evidence="3" id="KW-0813">Transport</keyword>
<dbReference type="Proteomes" id="UP000041394">
    <property type="component" value="Unassembled WGS sequence"/>
</dbReference>
<feature type="transmembrane region" description="Helical" evidence="10">
    <location>
        <begin position="133"/>
        <end position="159"/>
    </location>
</feature>
<dbReference type="EMBL" id="CDMN01000004">
    <property type="protein sequence ID" value="CRF43557.1"/>
    <property type="molecule type" value="Genomic_DNA"/>
</dbReference>
<protein>
    <recommendedName>
        <fullName evidence="9">C4-dicarboxylate transporter DcuA</fullName>
    </recommendedName>
</protein>
<evidence type="ECO:0000313" key="11">
    <source>
        <dbReference type="EMBL" id="CRF41239.1"/>
    </source>
</evidence>
<evidence type="ECO:0000256" key="8">
    <source>
        <dbReference type="ARBA" id="ARBA00023136"/>
    </source>
</evidence>
<evidence type="ECO:0000256" key="5">
    <source>
        <dbReference type="ARBA" id="ARBA00022519"/>
    </source>
</evidence>
<organism evidence="12 14">
    <name type="scientific">Helicobacter ailurogastricus</name>
    <dbReference type="NCBI Taxonomy" id="1578720"/>
    <lineage>
        <taxon>Bacteria</taxon>
        <taxon>Pseudomonadati</taxon>
        <taxon>Campylobacterota</taxon>
        <taxon>Epsilonproteobacteria</taxon>
        <taxon>Campylobacterales</taxon>
        <taxon>Helicobacteraceae</taxon>
        <taxon>Helicobacter</taxon>
    </lineage>
</organism>
<evidence type="ECO:0000256" key="6">
    <source>
        <dbReference type="ARBA" id="ARBA00022692"/>
    </source>
</evidence>
<dbReference type="GO" id="GO:0005886">
    <property type="term" value="C:plasma membrane"/>
    <property type="evidence" value="ECO:0007669"/>
    <property type="project" value="UniProtKB-SubCell"/>
</dbReference>
<keyword evidence="8 10" id="KW-0472">Membrane</keyword>
<accession>A0A0K2XAK3</accession>
<comment type="subcellular location">
    <subcellularLocation>
        <location evidence="1">Cell inner membrane</location>
        <topology evidence="1">Multi-pass membrane protein</topology>
    </subcellularLocation>
</comment>
<dbReference type="PIRSF" id="PIRSF004539">
    <property type="entry name" value="C4-dicrbxl_trns"/>
    <property type="match status" value="1"/>
</dbReference>
<evidence type="ECO:0000313" key="14">
    <source>
        <dbReference type="Proteomes" id="UP000041394"/>
    </source>
</evidence>
<feature type="transmembrane region" description="Helical" evidence="10">
    <location>
        <begin position="318"/>
        <end position="337"/>
    </location>
</feature>
<evidence type="ECO:0000256" key="3">
    <source>
        <dbReference type="ARBA" id="ARBA00022448"/>
    </source>
</evidence>
<dbReference type="Proteomes" id="UP000038622">
    <property type="component" value="Unassembled WGS sequence"/>
</dbReference>
<comment type="similarity">
    <text evidence="2">Belongs to the DcuA/DcuB transporter (TC 2.A.13.1) family.</text>
</comment>
<dbReference type="RefSeq" id="WP_053942020.1">
    <property type="nucleotide sequence ID" value="NZ_CDML01000035.1"/>
</dbReference>